<name>A0ABT9BB15_9BACT</name>
<evidence type="ECO:0000256" key="5">
    <source>
        <dbReference type="ARBA" id="ARBA00023163"/>
    </source>
</evidence>
<dbReference type="Pfam" id="PF00486">
    <property type="entry name" value="Trans_reg_C"/>
    <property type="match status" value="1"/>
</dbReference>
<dbReference type="SMART" id="SM00862">
    <property type="entry name" value="Trans_reg_C"/>
    <property type="match status" value="1"/>
</dbReference>
<dbReference type="Proteomes" id="UP001176429">
    <property type="component" value="Unassembled WGS sequence"/>
</dbReference>
<dbReference type="CDD" id="cd00383">
    <property type="entry name" value="trans_reg_C"/>
    <property type="match status" value="1"/>
</dbReference>
<keyword evidence="11" id="KW-1185">Reference proteome</keyword>
<reference evidence="10" key="1">
    <citation type="submission" date="2023-07" db="EMBL/GenBank/DDBJ databases">
        <authorList>
            <person name="Kim M.K."/>
        </authorList>
    </citation>
    <scope>NUCLEOTIDE SEQUENCE</scope>
    <source>
        <strain evidence="10">ASUV-10-1</strain>
    </source>
</reference>
<dbReference type="InterPro" id="IPR001789">
    <property type="entry name" value="Sig_transdc_resp-reg_receiver"/>
</dbReference>
<dbReference type="PROSITE" id="PS51755">
    <property type="entry name" value="OMPR_PHOB"/>
    <property type="match status" value="1"/>
</dbReference>
<feature type="domain" description="Response regulatory" evidence="8">
    <location>
        <begin position="2"/>
        <end position="117"/>
    </location>
</feature>
<organism evidence="10 11">
    <name type="scientific">Hymenobacter aranciens</name>
    <dbReference type="NCBI Taxonomy" id="3063996"/>
    <lineage>
        <taxon>Bacteria</taxon>
        <taxon>Pseudomonadati</taxon>
        <taxon>Bacteroidota</taxon>
        <taxon>Cytophagia</taxon>
        <taxon>Cytophagales</taxon>
        <taxon>Hymenobacteraceae</taxon>
        <taxon>Hymenobacter</taxon>
    </lineage>
</organism>
<dbReference type="Pfam" id="PF00072">
    <property type="entry name" value="Response_reg"/>
    <property type="match status" value="1"/>
</dbReference>
<evidence type="ECO:0000313" key="10">
    <source>
        <dbReference type="EMBL" id="MDO7875465.1"/>
    </source>
</evidence>
<evidence type="ECO:0000256" key="4">
    <source>
        <dbReference type="ARBA" id="ARBA00023125"/>
    </source>
</evidence>
<dbReference type="InterPro" id="IPR039420">
    <property type="entry name" value="WalR-like"/>
</dbReference>
<gene>
    <name evidence="10" type="ORF">Q5H93_12045</name>
</gene>
<feature type="domain" description="OmpR/PhoB-type" evidence="9">
    <location>
        <begin position="125"/>
        <end position="228"/>
    </location>
</feature>
<keyword evidence="1 6" id="KW-0597">Phosphoprotein</keyword>
<evidence type="ECO:0000256" key="1">
    <source>
        <dbReference type="ARBA" id="ARBA00022553"/>
    </source>
</evidence>
<dbReference type="SUPFAM" id="SSF52172">
    <property type="entry name" value="CheY-like"/>
    <property type="match status" value="1"/>
</dbReference>
<evidence type="ECO:0000256" key="6">
    <source>
        <dbReference type="PROSITE-ProRule" id="PRU00169"/>
    </source>
</evidence>
<evidence type="ECO:0000256" key="7">
    <source>
        <dbReference type="PROSITE-ProRule" id="PRU01091"/>
    </source>
</evidence>
<accession>A0ABT9BB15</accession>
<dbReference type="RefSeq" id="WP_305006775.1">
    <property type="nucleotide sequence ID" value="NZ_JAUQSY010000007.1"/>
</dbReference>
<keyword evidence="4 7" id="KW-0238">DNA-binding</keyword>
<evidence type="ECO:0000256" key="3">
    <source>
        <dbReference type="ARBA" id="ARBA00023015"/>
    </source>
</evidence>
<protein>
    <submittedName>
        <fullName evidence="10">Response regulator transcription factor</fullName>
    </submittedName>
</protein>
<dbReference type="InterPro" id="IPR001867">
    <property type="entry name" value="OmpR/PhoB-type_DNA-bd"/>
</dbReference>
<dbReference type="SMART" id="SM00448">
    <property type="entry name" value="REC"/>
    <property type="match status" value="1"/>
</dbReference>
<comment type="caution">
    <text evidence="10">The sequence shown here is derived from an EMBL/GenBank/DDBJ whole genome shotgun (WGS) entry which is preliminary data.</text>
</comment>
<proteinExistence type="predicted"/>
<evidence type="ECO:0000259" key="9">
    <source>
        <dbReference type="PROSITE" id="PS51755"/>
    </source>
</evidence>
<sequence>MNVLIVEDDRALARELGLFLYDEHYHCDYARTGREASEKLFVNEYDFVLLDLGLPDQDGLELLAQARRERNKDASIIILSARGSVDDRINGLNLGADDYLPKPYSLLELGSRMQAVTRRKHGVVEDKLAFGGFVLNLSDRSLKHGDTPIVVTRKEFDLLHYLLLHRAKVLTRLQLSEHIWGSTMTDSSDHDSNYIDVHVKNVRKKLAQADAENEWIETVRGIGYRLRPDNATPAPAPAPAPAA</sequence>
<evidence type="ECO:0000259" key="8">
    <source>
        <dbReference type="PROSITE" id="PS50110"/>
    </source>
</evidence>
<dbReference type="PANTHER" id="PTHR48111">
    <property type="entry name" value="REGULATOR OF RPOS"/>
    <property type="match status" value="1"/>
</dbReference>
<keyword evidence="5" id="KW-0804">Transcription</keyword>
<evidence type="ECO:0000256" key="2">
    <source>
        <dbReference type="ARBA" id="ARBA00023012"/>
    </source>
</evidence>
<dbReference type="InterPro" id="IPR011006">
    <property type="entry name" value="CheY-like_superfamily"/>
</dbReference>
<keyword evidence="2" id="KW-0902">Two-component regulatory system</keyword>
<dbReference type="Gene3D" id="3.40.50.2300">
    <property type="match status" value="1"/>
</dbReference>
<feature type="modified residue" description="4-aspartylphosphate" evidence="6">
    <location>
        <position position="51"/>
    </location>
</feature>
<feature type="DNA-binding region" description="OmpR/PhoB-type" evidence="7">
    <location>
        <begin position="125"/>
        <end position="228"/>
    </location>
</feature>
<evidence type="ECO:0000313" key="11">
    <source>
        <dbReference type="Proteomes" id="UP001176429"/>
    </source>
</evidence>
<dbReference type="Gene3D" id="1.10.10.10">
    <property type="entry name" value="Winged helix-like DNA-binding domain superfamily/Winged helix DNA-binding domain"/>
    <property type="match status" value="1"/>
</dbReference>
<keyword evidence="3" id="KW-0805">Transcription regulation</keyword>
<dbReference type="PROSITE" id="PS50110">
    <property type="entry name" value="RESPONSE_REGULATORY"/>
    <property type="match status" value="1"/>
</dbReference>
<dbReference type="EMBL" id="JAUQSY010000007">
    <property type="protein sequence ID" value="MDO7875465.1"/>
    <property type="molecule type" value="Genomic_DNA"/>
</dbReference>
<dbReference type="InterPro" id="IPR036388">
    <property type="entry name" value="WH-like_DNA-bd_sf"/>
</dbReference>
<dbReference type="PANTHER" id="PTHR48111:SF22">
    <property type="entry name" value="REGULATOR OF RPOS"/>
    <property type="match status" value="1"/>
</dbReference>
<dbReference type="Gene3D" id="6.10.250.690">
    <property type="match status" value="1"/>
</dbReference>